<feature type="compositionally biased region" description="Gly residues" evidence="2">
    <location>
        <begin position="382"/>
        <end position="391"/>
    </location>
</feature>
<proteinExistence type="predicted"/>
<organism evidence="3 4">
    <name type="scientific">Aphanomyces astaci</name>
    <name type="common">Crayfish plague agent</name>
    <dbReference type="NCBI Taxonomy" id="112090"/>
    <lineage>
        <taxon>Eukaryota</taxon>
        <taxon>Sar</taxon>
        <taxon>Stramenopiles</taxon>
        <taxon>Oomycota</taxon>
        <taxon>Saprolegniomycetes</taxon>
        <taxon>Saprolegniales</taxon>
        <taxon>Verrucalvaceae</taxon>
        <taxon>Aphanomyces</taxon>
    </lineage>
</organism>
<feature type="region of interest" description="Disordered" evidence="2">
    <location>
        <begin position="365"/>
        <end position="409"/>
    </location>
</feature>
<gene>
    <name evidence="3" type="ORF">DYB30_002051</name>
</gene>
<evidence type="ECO:0000256" key="1">
    <source>
        <dbReference type="SAM" id="Coils"/>
    </source>
</evidence>
<dbReference type="AlphaFoldDB" id="A0A397CGG9"/>
<protein>
    <submittedName>
        <fullName evidence="3">Uncharacterized protein</fullName>
    </submittedName>
</protein>
<evidence type="ECO:0000313" key="4">
    <source>
        <dbReference type="Proteomes" id="UP000266643"/>
    </source>
</evidence>
<feature type="coiled-coil region" evidence="1">
    <location>
        <begin position="56"/>
        <end position="206"/>
    </location>
</feature>
<reference evidence="3 4" key="1">
    <citation type="submission" date="2018-08" db="EMBL/GenBank/DDBJ databases">
        <title>Aphanomyces genome sequencing and annotation.</title>
        <authorList>
            <person name="Minardi D."/>
            <person name="Oidtmann B."/>
            <person name="Van Der Giezen M."/>
            <person name="Studholme D.J."/>
        </authorList>
    </citation>
    <scope>NUCLEOTIDE SEQUENCE [LARGE SCALE GENOMIC DNA]</scope>
    <source>
        <strain evidence="3 4">D2</strain>
    </source>
</reference>
<feature type="compositionally biased region" description="Basic and acidic residues" evidence="2">
    <location>
        <begin position="371"/>
        <end position="380"/>
    </location>
</feature>
<dbReference type="Proteomes" id="UP000266643">
    <property type="component" value="Unassembled WGS sequence"/>
</dbReference>
<evidence type="ECO:0000256" key="2">
    <source>
        <dbReference type="SAM" id="MobiDB-lite"/>
    </source>
</evidence>
<feature type="coiled-coil region" evidence="1">
    <location>
        <begin position="310"/>
        <end position="337"/>
    </location>
</feature>
<dbReference type="VEuPathDB" id="FungiDB:H257_02945"/>
<evidence type="ECO:0000313" key="3">
    <source>
        <dbReference type="EMBL" id="RHY45930.1"/>
    </source>
</evidence>
<dbReference type="EMBL" id="QUTD01008512">
    <property type="protein sequence ID" value="RHY45930.1"/>
    <property type="molecule type" value="Genomic_DNA"/>
</dbReference>
<feature type="coiled-coil region" evidence="1">
    <location>
        <begin position="235"/>
        <end position="262"/>
    </location>
</feature>
<feature type="compositionally biased region" description="Basic residues" evidence="2">
    <location>
        <begin position="398"/>
        <end position="409"/>
    </location>
</feature>
<accession>A0A397CGG9</accession>
<name>A0A397CGG9_APHAT</name>
<keyword evidence="1" id="KW-0175">Coiled coil</keyword>
<comment type="caution">
    <text evidence="3">The sequence shown here is derived from an EMBL/GenBank/DDBJ whole genome shotgun (WGS) entry which is preliminary data.</text>
</comment>
<sequence>MSGFKLHAHDVLRDPTKDELYNGPKREKLPAAVQRMDAADTACTFCGVSYFVFAEVQELTQRVQRYERQCQSQEFAAKAAESDARWRDVTHMMECQATSVAEAQVKLHQMQAQVELAQAEAARVAANAQVERADVGALQDDVAKYKHLATALEKNKALLLAERDELKQTIAIAHDKVNQVKANATTTAFEQRVAQLEDEVRRLKEDDTVVQLKQMLVVAEKRRAKLSSHQDKSAASALEKKLRDVEAALRDTKAAMEQERADWDRKHVAWERKVAERDVKMDAMAKDLQQMRSAAPTVVVKEVVTSTNNNKALEGEVERLTHVVAQKDQEIQLLQQTVHRECMERTSMLEKMRSAKILPDMVTTHGSSPHLVDERGENDHGGNNGGGGGGLASFYEKLRKKKARPKTKA</sequence>